<accession>A0ABW9GZL5</accession>
<dbReference type="Proteomes" id="UP001631949">
    <property type="component" value="Unassembled WGS sequence"/>
</dbReference>
<name>A0ABW9GZL5_9FIRM</name>
<gene>
    <name evidence="1" type="ORF">ACKQTC_03110</name>
</gene>
<organism evidence="1 2">
    <name type="scientific">Peptococcus simiae</name>
    <dbReference type="NCBI Taxonomy" id="1643805"/>
    <lineage>
        <taxon>Bacteria</taxon>
        <taxon>Bacillati</taxon>
        <taxon>Bacillota</taxon>
        <taxon>Clostridia</taxon>
        <taxon>Eubacteriales</taxon>
        <taxon>Peptococcaceae</taxon>
        <taxon>Peptococcus</taxon>
    </lineage>
</organism>
<reference evidence="1 2" key="1">
    <citation type="journal article" date="2016" name="Int. J. Syst. Evol. Microbiol.">
        <title>Peptococcus simiae sp. nov., isolated from rhesus macaque faeces and emended description of the genus Peptococcus.</title>
        <authorList>
            <person name="Shkoporov A.N."/>
            <person name="Efimov B.A."/>
            <person name="Kondova I."/>
            <person name="Ouwerling B."/>
            <person name="Chaplin A.V."/>
            <person name="Shcherbakova V.A."/>
            <person name="Langermans J.A.M."/>
        </authorList>
    </citation>
    <scope>NUCLEOTIDE SEQUENCE [LARGE SCALE GENOMIC DNA]</scope>
    <source>
        <strain evidence="1 2">M108</strain>
    </source>
</reference>
<comment type="caution">
    <text evidence="1">The sequence shown here is derived from an EMBL/GenBank/DDBJ whole genome shotgun (WGS) entry which is preliminary data.</text>
</comment>
<keyword evidence="2" id="KW-1185">Reference proteome</keyword>
<protein>
    <submittedName>
        <fullName evidence="1">Uncharacterized protein</fullName>
    </submittedName>
</protein>
<evidence type="ECO:0000313" key="2">
    <source>
        <dbReference type="Proteomes" id="UP001631949"/>
    </source>
</evidence>
<proteinExistence type="predicted"/>
<dbReference type="EMBL" id="JBJUVG010000003">
    <property type="protein sequence ID" value="MFM9413351.1"/>
    <property type="molecule type" value="Genomic_DNA"/>
</dbReference>
<dbReference type="RefSeq" id="WP_408976969.1">
    <property type="nucleotide sequence ID" value="NZ_JBJUVG010000003.1"/>
</dbReference>
<evidence type="ECO:0000313" key="1">
    <source>
        <dbReference type="EMBL" id="MFM9413351.1"/>
    </source>
</evidence>
<sequence>MEKDIEEVEGRVKQSATEAITTFDWLAGQPGVTYEVVPQDNGSYDKWLETLTKDNSQIARRASTESRDGWTVEVELTLPGKAKVSQMTTWTETGDVWKGVTA</sequence>